<evidence type="ECO:0000256" key="8">
    <source>
        <dbReference type="ARBA" id="ARBA00023098"/>
    </source>
</evidence>
<dbReference type="EC" id="2.7.8.-" evidence="12"/>
<comment type="subcellular location">
    <subcellularLocation>
        <location evidence="1">Cell membrane</location>
        <topology evidence="1">Multi-pass membrane protein</topology>
    </subcellularLocation>
</comment>
<keyword evidence="7 13" id="KW-1133">Transmembrane helix</keyword>
<gene>
    <name evidence="15" type="primary">cls</name>
    <name evidence="15" type="ORF">FW784_06215</name>
</gene>
<dbReference type="NCBIfam" id="TIGR04265">
    <property type="entry name" value="bac_cardiolipin"/>
    <property type="match status" value="1"/>
</dbReference>
<dbReference type="PANTHER" id="PTHR21248:SF22">
    <property type="entry name" value="PHOSPHOLIPASE D"/>
    <property type="match status" value="1"/>
</dbReference>
<dbReference type="Pfam" id="PF13091">
    <property type="entry name" value="PLDc_2"/>
    <property type="match status" value="2"/>
</dbReference>
<evidence type="ECO:0000313" key="16">
    <source>
        <dbReference type="Proteomes" id="UP000323164"/>
    </source>
</evidence>
<dbReference type="InterPro" id="IPR022924">
    <property type="entry name" value="Cardiolipin_synthase"/>
</dbReference>
<dbReference type="PANTHER" id="PTHR21248">
    <property type="entry name" value="CARDIOLIPIN SYNTHASE"/>
    <property type="match status" value="1"/>
</dbReference>
<organism evidence="15 16">
    <name type="scientific">Cognatilysobacter lacus</name>
    <dbReference type="NCBI Taxonomy" id="1643323"/>
    <lineage>
        <taxon>Bacteria</taxon>
        <taxon>Pseudomonadati</taxon>
        <taxon>Pseudomonadota</taxon>
        <taxon>Gammaproteobacteria</taxon>
        <taxon>Lysobacterales</taxon>
        <taxon>Lysobacteraceae</taxon>
        <taxon>Cognatilysobacter</taxon>
    </lineage>
</organism>
<dbReference type="CDD" id="cd09112">
    <property type="entry name" value="PLDc_CLS_2"/>
    <property type="match status" value="1"/>
</dbReference>
<keyword evidence="9 13" id="KW-0472">Membrane</keyword>
<dbReference type="SUPFAM" id="SSF56024">
    <property type="entry name" value="Phospholipase D/nuclease"/>
    <property type="match status" value="2"/>
</dbReference>
<accession>A0A5D8Z7V1</accession>
<feature type="domain" description="PLD phosphodiesterase" evidence="14">
    <location>
        <begin position="379"/>
        <end position="406"/>
    </location>
</feature>
<feature type="domain" description="PLD phosphodiesterase" evidence="14">
    <location>
        <begin position="205"/>
        <end position="232"/>
    </location>
</feature>
<keyword evidence="3" id="KW-0444">Lipid biosynthesis</keyword>
<comment type="caution">
    <text evidence="15">The sequence shown here is derived from an EMBL/GenBank/DDBJ whole genome shotgun (WGS) entry which is preliminary data.</text>
</comment>
<dbReference type="RefSeq" id="WP_149352490.1">
    <property type="nucleotide sequence ID" value="NZ_VTRV01000048.1"/>
</dbReference>
<evidence type="ECO:0000256" key="9">
    <source>
        <dbReference type="ARBA" id="ARBA00023136"/>
    </source>
</evidence>
<evidence type="ECO:0000259" key="14">
    <source>
        <dbReference type="PROSITE" id="PS50035"/>
    </source>
</evidence>
<name>A0A5D8Z7V1_9GAMM</name>
<dbReference type="Gene3D" id="3.30.870.10">
    <property type="entry name" value="Endonuclease Chain A"/>
    <property type="match status" value="2"/>
</dbReference>
<dbReference type="GO" id="GO:0008808">
    <property type="term" value="F:cardiolipin synthase activity"/>
    <property type="evidence" value="ECO:0007669"/>
    <property type="project" value="UniProtKB-UniRule"/>
</dbReference>
<evidence type="ECO:0000256" key="2">
    <source>
        <dbReference type="ARBA" id="ARBA00022475"/>
    </source>
</evidence>
<dbReference type="InterPro" id="IPR001736">
    <property type="entry name" value="PLipase_D/transphosphatidylase"/>
</dbReference>
<dbReference type="AlphaFoldDB" id="A0A5D8Z7V1"/>
<evidence type="ECO:0000256" key="5">
    <source>
        <dbReference type="ARBA" id="ARBA00022692"/>
    </source>
</evidence>
<feature type="transmembrane region" description="Helical" evidence="13">
    <location>
        <begin position="32"/>
        <end position="55"/>
    </location>
</feature>
<keyword evidence="16" id="KW-1185">Reference proteome</keyword>
<keyword evidence="11" id="KW-1208">Phospholipid metabolism</keyword>
<dbReference type="Proteomes" id="UP000323164">
    <property type="component" value="Unassembled WGS sequence"/>
</dbReference>
<protein>
    <recommendedName>
        <fullName evidence="12">Cardiolipin synthase</fullName>
        <ecNumber evidence="12">2.7.8.-</ecNumber>
    </recommendedName>
</protein>
<evidence type="ECO:0000256" key="10">
    <source>
        <dbReference type="ARBA" id="ARBA00023209"/>
    </source>
</evidence>
<evidence type="ECO:0000256" key="4">
    <source>
        <dbReference type="ARBA" id="ARBA00022679"/>
    </source>
</evidence>
<keyword evidence="5 13" id="KW-0812">Transmembrane</keyword>
<evidence type="ECO:0000256" key="6">
    <source>
        <dbReference type="ARBA" id="ARBA00022737"/>
    </source>
</evidence>
<keyword evidence="2" id="KW-1003">Cell membrane</keyword>
<dbReference type="GO" id="GO:0032049">
    <property type="term" value="P:cardiolipin biosynthetic process"/>
    <property type="evidence" value="ECO:0007669"/>
    <property type="project" value="UniProtKB-UniRule"/>
</dbReference>
<reference evidence="15 16" key="1">
    <citation type="submission" date="2019-08" db="EMBL/GenBank/DDBJ databases">
        <title>Draft genome sequence of Lysobacter sp. UKS-15.</title>
        <authorList>
            <person name="Im W.-T."/>
        </authorList>
    </citation>
    <scope>NUCLEOTIDE SEQUENCE [LARGE SCALE GENOMIC DNA]</scope>
    <source>
        <strain evidence="15 16">UKS-15</strain>
    </source>
</reference>
<keyword evidence="8" id="KW-0443">Lipid metabolism</keyword>
<dbReference type="SMART" id="SM00155">
    <property type="entry name" value="PLDc"/>
    <property type="match status" value="2"/>
</dbReference>
<dbReference type="InterPro" id="IPR025202">
    <property type="entry name" value="PLD-like_dom"/>
</dbReference>
<evidence type="ECO:0000256" key="7">
    <source>
        <dbReference type="ARBA" id="ARBA00022989"/>
    </source>
</evidence>
<dbReference type="Pfam" id="PF13396">
    <property type="entry name" value="PLDc_N"/>
    <property type="match status" value="1"/>
</dbReference>
<sequence length="465" mass="51262">MPHWLIVVLLVAWPAYLAVLGVWIVMQRSEPVATLGWLMALAFLPYVGFVIYYVLGPQRIRRAGRRRDASHDAVGARGKSNASGDMGALDRMAQAMTGYPPTTASRVDLLIDGAATYDALVTAIAAAQRHVHVEYYIYAGDRTGTRVRDALVERARAGVKVRVLLDGVGSRLKRSFVAPLADAGVELAFFHPVRWWATAFSRPKLNMRTHRKIVICDGTVAFTGGINVTDDENDALNADAYHDLHMRIEGDAVRWLQTAWLEDWHYATQKTLGDSTLFADAAPGPIATHVIPAGPDNAWEPVHRMQVEAIHQAERRVWLATPYFVPSRAALFALEGAAMRGLDVRVVIPKRSDSRLVTAAARSYFDKLLEAGVRVYEYGPRMLHSKVLLVDDDMAMIGTSNFDTRSFALNFEIVMLFCNAGVATELEKSLLADMAKSGEVTAGSRKPPFASRLSEAVARLFSPML</sequence>
<dbReference type="GO" id="GO:0005886">
    <property type="term" value="C:plasma membrane"/>
    <property type="evidence" value="ECO:0007669"/>
    <property type="project" value="UniProtKB-SubCell"/>
</dbReference>
<keyword evidence="6" id="KW-0677">Repeat</keyword>
<evidence type="ECO:0000256" key="11">
    <source>
        <dbReference type="ARBA" id="ARBA00023264"/>
    </source>
</evidence>
<feature type="transmembrane region" description="Helical" evidence="13">
    <location>
        <begin position="7"/>
        <end position="26"/>
    </location>
</feature>
<evidence type="ECO:0000256" key="1">
    <source>
        <dbReference type="ARBA" id="ARBA00004651"/>
    </source>
</evidence>
<evidence type="ECO:0000256" key="13">
    <source>
        <dbReference type="SAM" id="Phobius"/>
    </source>
</evidence>
<dbReference type="CDD" id="cd09110">
    <property type="entry name" value="PLDc_CLS_1"/>
    <property type="match status" value="1"/>
</dbReference>
<proteinExistence type="predicted"/>
<evidence type="ECO:0000313" key="15">
    <source>
        <dbReference type="EMBL" id="TZF90202.1"/>
    </source>
</evidence>
<dbReference type="InterPro" id="IPR027379">
    <property type="entry name" value="CLS_N"/>
</dbReference>
<evidence type="ECO:0000256" key="3">
    <source>
        <dbReference type="ARBA" id="ARBA00022516"/>
    </source>
</evidence>
<dbReference type="PROSITE" id="PS50035">
    <property type="entry name" value="PLD"/>
    <property type="match status" value="2"/>
</dbReference>
<evidence type="ECO:0000256" key="12">
    <source>
        <dbReference type="NCBIfam" id="TIGR04265"/>
    </source>
</evidence>
<dbReference type="OrthoDB" id="9762009at2"/>
<keyword evidence="4" id="KW-0808">Transferase</keyword>
<dbReference type="EMBL" id="VTRV01000048">
    <property type="protein sequence ID" value="TZF90202.1"/>
    <property type="molecule type" value="Genomic_DNA"/>
</dbReference>
<keyword evidence="10" id="KW-0594">Phospholipid biosynthesis</keyword>